<dbReference type="InterPro" id="IPR007110">
    <property type="entry name" value="Ig-like_dom"/>
</dbReference>
<keyword evidence="6" id="KW-0967">Endosome</keyword>
<keyword evidence="10 18" id="KW-0472">Membrane</keyword>
<keyword evidence="11" id="KW-1015">Disulfide bond</keyword>
<dbReference type="InterPro" id="IPR036179">
    <property type="entry name" value="Ig-like_dom_sf"/>
</dbReference>
<evidence type="ECO:0000256" key="6">
    <source>
        <dbReference type="ARBA" id="ARBA00022753"/>
    </source>
</evidence>
<dbReference type="PANTHER" id="PTHR16675:SF130">
    <property type="entry name" value="T-CELL SURFACE GLYCOPROTEIN CD1B"/>
    <property type="match status" value="1"/>
</dbReference>
<dbReference type="Pfam" id="PF07654">
    <property type="entry name" value="C1-set"/>
    <property type="match status" value="1"/>
</dbReference>
<gene>
    <name evidence="21" type="primary">CD1B</name>
</gene>
<dbReference type="InterPro" id="IPR003597">
    <property type="entry name" value="Ig_C1-set"/>
</dbReference>
<dbReference type="OrthoDB" id="8890485at2759"/>
<dbReference type="Proteomes" id="UP000805418">
    <property type="component" value="Chromosome 38"/>
</dbReference>
<dbReference type="InterPro" id="IPR013783">
    <property type="entry name" value="Ig-like_fold"/>
</dbReference>
<feature type="signal peptide" evidence="19">
    <location>
        <begin position="1"/>
        <end position="19"/>
    </location>
</feature>
<dbReference type="GO" id="GO:0005886">
    <property type="term" value="C:plasma membrane"/>
    <property type="evidence" value="ECO:0007669"/>
    <property type="project" value="UniProtKB-SubCell"/>
</dbReference>
<keyword evidence="19" id="KW-0732">Signal</keyword>
<dbReference type="PROSITE" id="PS50835">
    <property type="entry name" value="IG_LIKE"/>
    <property type="match status" value="1"/>
</dbReference>
<dbReference type="GeneTree" id="ENSGT01120000271825"/>
<evidence type="ECO:0000256" key="5">
    <source>
        <dbReference type="ARBA" id="ARBA00022692"/>
    </source>
</evidence>
<feature type="transmembrane region" description="Helical" evidence="18">
    <location>
        <begin position="305"/>
        <end position="328"/>
    </location>
</feature>
<evidence type="ECO:0000256" key="15">
    <source>
        <dbReference type="ARBA" id="ARBA00037203"/>
    </source>
</evidence>
<dbReference type="SMART" id="SM00407">
    <property type="entry name" value="IGc1"/>
    <property type="match status" value="1"/>
</dbReference>
<protein>
    <submittedName>
        <fullName evidence="21">CD1b molecule</fullName>
    </submittedName>
</protein>
<reference evidence="21" key="2">
    <citation type="submission" date="2025-08" db="UniProtKB">
        <authorList>
            <consortium name="Ensembl"/>
        </authorList>
    </citation>
    <scope>IDENTIFICATION</scope>
    <source>
        <strain evidence="21">Boxer</strain>
    </source>
</reference>
<keyword evidence="22" id="KW-1185">Reference proteome</keyword>
<proteinExistence type="predicted"/>
<feature type="chain" id="PRO_5035196649" evidence="19">
    <location>
        <begin position="20"/>
        <end position="386"/>
    </location>
</feature>
<evidence type="ECO:0000256" key="7">
    <source>
        <dbReference type="ARBA" id="ARBA00022859"/>
    </source>
</evidence>
<dbReference type="InterPro" id="IPR037055">
    <property type="entry name" value="MHC_I-like_Ag-recog_sf"/>
</dbReference>
<evidence type="ECO:0000256" key="1">
    <source>
        <dbReference type="ARBA" id="ARBA00004251"/>
    </source>
</evidence>
<comment type="subcellular location">
    <subcellularLocation>
        <location evidence="1">Cell membrane</location>
        <topology evidence="1">Single-pass type I membrane protein</topology>
    </subcellularLocation>
    <subcellularLocation>
        <location evidence="2">Endosome membrane</location>
    </subcellularLocation>
    <subcellularLocation>
        <location evidence="3">Lysosome membrane</location>
    </subcellularLocation>
</comment>
<dbReference type="GO" id="GO:0002250">
    <property type="term" value="P:adaptive immune response"/>
    <property type="evidence" value="ECO:0007669"/>
    <property type="project" value="UniProtKB-KW"/>
</dbReference>
<dbReference type="FunFam" id="3.30.500.10:FF:000002">
    <property type="entry name" value="Antigen-presenting glycoprotein CD1d1"/>
    <property type="match status" value="1"/>
</dbReference>
<dbReference type="AlphaFoldDB" id="A0A8I3NX13"/>
<evidence type="ECO:0000256" key="12">
    <source>
        <dbReference type="ARBA" id="ARBA00023180"/>
    </source>
</evidence>
<organism evidence="21 22">
    <name type="scientific">Canis lupus familiaris</name>
    <name type="common">Dog</name>
    <name type="synonym">Canis familiaris</name>
    <dbReference type="NCBI Taxonomy" id="9615"/>
    <lineage>
        <taxon>Eukaryota</taxon>
        <taxon>Metazoa</taxon>
        <taxon>Chordata</taxon>
        <taxon>Craniata</taxon>
        <taxon>Vertebrata</taxon>
        <taxon>Euteleostomi</taxon>
        <taxon>Mammalia</taxon>
        <taxon>Eutheria</taxon>
        <taxon>Laurasiatheria</taxon>
        <taxon>Carnivora</taxon>
        <taxon>Caniformia</taxon>
        <taxon>Canidae</taxon>
        <taxon>Canis</taxon>
    </lineage>
</organism>
<keyword evidence="13" id="KW-0458">Lysosome</keyword>
<accession>A0A8I3NX13</accession>
<evidence type="ECO:0000256" key="16">
    <source>
        <dbReference type="ARBA" id="ARBA00038793"/>
    </source>
</evidence>
<evidence type="ECO:0000256" key="19">
    <source>
        <dbReference type="SAM" id="SignalP"/>
    </source>
</evidence>
<evidence type="ECO:0000313" key="21">
    <source>
        <dbReference type="Ensembl" id="ENSCAFP00845023821.1"/>
    </source>
</evidence>
<keyword evidence="14" id="KW-0393">Immunoglobulin domain</keyword>
<keyword evidence="8 18" id="KW-1133">Transmembrane helix</keyword>
<keyword evidence="9" id="KW-1064">Adaptive immunity</keyword>
<reference evidence="21" key="3">
    <citation type="submission" date="2025-09" db="UniProtKB">
        <authorList>
            <consortium name="Ensembl"/>
        </authorList>
    </citation>
    <scope>IDENTIFICATION</scope>
    <source>
        <strain evidence="21">Boxer</strain>
    </source>
</reference>
<evidence type="ECO:0000256" key="11">
    <source>
        <dbReference type="ARBA" id="ARBA00023157"/>
    </source>
</evidence>
<evidence type="ECO:0000259" key="20">
    <source>
        <dbReference type="PROSITE" id="PS50835"/>
    </source>
</evidence>
<evidence type="ECO:0000256" key="4">
    <source>
        <dbReference type="ARBA" id="ARBA00022475"/>
    </source>
</evidence>
<evidence type="ECO:0000256" key="3">
    <source>
        <dbReference type="ARBA" id="ARBA00004656"/>
    </source>
</evidence>
<comment type="function">
    <text evidence="15">Antigen-presenting protein that binds self and non-self lipid and glycolipid antigens and presents them to T-cell receptors on natural killer T-cells.</text>
</comment>
<dbReference type="GO" id="GO:0010008">
    <property type="term" value="C:endosome membrane"/>
    <property type="evidence" value="ECO:0007669"/>
    <property type="project" value="UniProtKB-SubCell"/>
</dbReference>
<dbReference type="Ensembl" id="ENSCAFT00845030370.1">
    <property type="protein sequence ID" value="ENSCAFP00845023821.1"/>
    <property type="gene ID" value="ENSCAFG00845017109.1"/>
</dbReference>
<dbReference type="Gene3D" id="3.30.500.10">
    <property type="entry name" value="MHC class I-like antigen recognition-like"/>
    <property type="match status" value="1"/>
</dbReference>
<name>A0A8I3NX13_CANLF</name>
<dbReference type="PANTHER" id="PTHR16675">
    <property type="entry name" value="MHC CLASS I-RELATED"/>
    <property type="match status" value="1"/>
</dbReference>
<evidence type="ECO:0000256" key="14">
    <source>
        <dbReference type="ARBA" id="ARBA00023319"/>
    </source>
</evidence>
<evidence type="ECO:0000256" key="10">
    <source>
        <dbReference type="ARBA" id="ARBA00023136"/>
    </source>
</evidence>
<comment type="subunit">
    <text evidence="16">Heterodimer with B2M (beta-2-microglobulin). Interacts with saposin C.</text>
</comment>
<dbReference type="InterPro" id="IPR050208">
    <property type="entry name" value="MHC_class-I_related"/>
</dbReference>
<evidence type="ECO:0000256" key="13">
    <source>
        <dbReference type="ARBA" id="ARBA00023228"/>
    </source>
</evidence>
<dbReference type="SUPFAM" id="SSF54452">
    <property type="entry name" value="MHC antigen-recognition domain"/>
    <property type="match status" value="1"/>
</dbReference>
<feature type="compositionally biased region" description="Polar residues" evidence="17">
    <location>
        <begin position="346"/>
        <end position="362"/>
    </location>
</feature>
<dbReference type="Gene3D" id="2.60.40.10">
    <property type="entry name" value="Immunoglobulins"/>
    <property type="match status" value="1"/>
</dbReference>
<dbReference type="FunFam" id="2.60.40.10:FF:000254">
    <property type="entry name" value="Antigen-presenting glycoprotein CD1d1"/>
    <property type="match status" value="1"/>
</dbReference>
<sequence length="386" mass="42422">MRLLLLLLWPTALYPGGGGEAAPADLQGPTSYRVIQISSFANSSWAQNQGSGWLGDVQIHGWDADAGRAVFLKPWSKGNFSDEEMVELEEIIQVYLTGFILEVQDHAPEFQMQYPFEIQGVAGCQLHPDRGTESFLRGALGGLDFLSLKNHSCVPAPEGGSRAQRICELILQYEGIRDIAEKLLFETCPRFLLGLLDAGKAELRRPVRPEAWLSAGPAPGPGRLRLVCHVSGFYPKPVWVTWMRGEQEQQGTRRGDVLPHADGTWYLRATLDVAAQEAAGLSCRVKHSSLGGQDMVLHWGGGNSALLTLSGLAAVVTLLALPVVHTCCKKRSSNRKAPAPSPDSPMGTNTPKPRTSGHQLYTPQESWVKNRFLEKLKASLNRLWRR</sequence>
<feature type="region of interest" description="Disordered" evidence="17">
    <location>
        <begin position="330"/>
        <end position="362"/>
    </location>
</feature>
<keyword evidence="7" id="KW-0391">Immunity</keyword>
<dbReference type="Pfam" id="PF16497">
    <property type="entry name" value="MHC_I_3"/>
    <property type="match status" value="1"/>
</dbReference>
<evidence type="ECO:0000256" key="9">
    <source>
        <dbReference type="ARBA" id="ARBA00023130"/>
    </source>
</evidence>
<dbReference type="CDD" id="cd21029">
    <property type="entry name" value="IgC1_CD1"/>
    <property type="match status" value="1"/>
</dbReference>
<dbReference type="SUPFAM" id="SSF48726">
    <property type="entry name" value="Immunoglobulin"/>
    <property type="match status" value="1"/>
</dbReference>
<keyword evidence="4" id="KW-1003">Cell membrane</keyword>
<dbReference type="InterPro" id="IPR011161">
    <property type="entry name" value="MHC_I-like_Ag-recog"/>
</dbReference>
<keyword evidence="12" id="KW-0325">Glycoprotein</keyword>
<evidence type="ECO:0000256" key="17">
    <source>
        <dbReference type="SAM" id="MobiDB-lite"/>
    </source>
</evidence>
<dbReference type="InterPro" id="IPR011162">
    <property type="entry name" value="MHC_I/II-like_Ag-recog"/>
</dbReference>
<evidence type="ECO:0000256" key="8">
    <source>
        <dbReference type="ARBA" id="ARBA00022989"/>
    </source>
</evidence>
<evidence type="ECO:0000256" key="18">
    <source>
        <dbReference type="SAM" id="Phobius"/>
    </source>
</evidence>
<evidence type="ECO:0000313" key="22">
    <source>
        <dbReference type="Proteomes" id="UP000805418"/>
    </source>
</evidence>
<dbReference type="SMR" id="A0A8I3NX13"/>
<keyword evidence="5 18" id="KW-0812">Transmembrane</keyword>
<feature type="domain" description="Ig-like" evidence="20">
    <location>
        <begin position="189"/>
        <end position="289"/>
    </location>
</feature>
<evidence type="ECO:0000256" key="2">
    <source>
        <dbReference type="ARBA" id="ARBA00004608"/>
    </source>
</evidence>
<reference evidence="21" key="1">
    <citation type="submission" date="2020-03" db="EMBL/GenBank/DDBJ databases">
        <title>Long-read based genome assembly of a Labrador retriever dog.</title>
        <authorList>
            <person name="Eory L."/>
            <person name="Zhang W."/>
            <person name="Schoenebeck J."/>
        </authorList>
    </citation>
    <scope>NUCLEOTIDE SEQUENCE [LARGE SCALE GENOMIC DNA]</scope>
    <source>
        <strain evidence="21">Labrador retriever</strain>
    </source>
</reference>
<dbReference type="GO" id="GO:0005765">
    <property type="term" value="C:lysosomal membrane"/>
    <property type="evidence" value="ECO:0007669"/>
    <property type="project" value="UniProtKB-SubCell"/>
</dbReference>